<name>A0ACB9QDS2_9MYRT</name>
<evidence type="ECO:0000313" key="1">
    <source>
        <dbReference type="EMBL" id="KAI4364194.1"/>
    </source>
</evidence>
<reference evidence="2" key="1">
    <citation type="journal article" date="2023" name="Front. Plant Sci.">
        <title>Chromosomal-level genome assembly of Melastoma candidum provides insights into trichome evolution.</title>
        <authorList>
            <person name="Zhong Y."/>
            <person name="Wu W."/>
            <person name="Sun C."/>
            <person name="Zou P."/>
            <person name="Liu Y."/>
            <person name="Dai S."/>
            <person name="Zhou R."/>
        </authorList>
    </citation>
    <scope>NUCLEOTIDE SEQUENCE [LARGE SCALE GENOMIC DNA]</scope>
</reference>
<protein>
    <submittedName>
        <fullName evidence="1">Uncharacterized protein</fullName>
    </submittedName>
</protein>
<evidence type="ECO:0000313" key="2">
    <source>
        <dbReference type="Proteomes" id="UP001057402"/>
    </source>
</evidence>
<dbReference type="EMBL" id="CM042885">
    <property type="protein sequence ID" value="KAI4364194.1"/>
    <property type="molecule type" value="Genomic_DNA"/>
</dbReference>
<comment type="caution">
    <text evidence="1">The sequence shown here is derived from an EMBL/GenBank/DDBJ whole genome shotgun (WGS) entry which is preliminary data.</text>
</comment>
<proteinExistence type="predicted"/>
<keyword evidence="2" id="KW-1185">Reference proteome</keyword>
<accession>A0ACB9QDS2</accession>
<gene>
    <name evidence="1" type="ORF">MLD38_020321</name>
</gene>
<dbReference type="Proteomes" id="UP001057402">
    <property type="component" value="Chromosome 6"/>
</dbReference>
<sequence>MSYFTLREYVETYSDNVVLRPGALDSRRSERVDVIILVTGVKETAGTRLSKSRYRGISILTIMLGRELRKVPAAKARSHTRKSNNRSPASNRIMPKLLTVAFAGFLAWAYKSIQPPEPTIVGAPGGPPVTGPRILLRDGRHLAYKEHGAPRDSAKHKIVFVHGFHSCRHDAVIANLLSQELFDELGIYIVSFDRPGYGESDPDQKRTPKSLALDIEELADQLGLGSRFYVVGFSMGGQVVWGCLKYIPQRLAGASLIAPVVNYWWPAFPSNLSLEAYYEQLPQDQWAVRVAHYVPWLTYWWNTQKWFPYSSPIARNPKVFSTPDMSILMKHRPNMKHVAQVRQQGDYVSLHRDMMVGFGTWEFDPMDLENPFPNGEGSVHLWQGDDDLLVPVTLQRYIAQRLPWIKYHELPGTGHLIPMAEGMSDKIVKALLLEEIDT</sequence>
<organism evidence="1 2">
    <name type="scientific">Melastoma candidum</name>
    <dbReference type="NCBI Taxonomy" id="119954"/>
    <lineage>
        <taxon>Eukaryota</taxon>
        <taxon>Viridiplantae</taxon>
        <taxon>Streptophyta</taxon>
        <taxon>Embryophyta</taxon>
        <taxon>Tracheophyta</taxon>
        <taxon>Spermatophyta</taxon>
        <taxon>Magnoliopsida</taxon>
        <taxon>eudicotyledons</taxon>
        <taxon>Gunneridae</taxon>
        <taxon>Pentapetalae</taxon>
        <taxon>rosids</taxon>
        <taxon>malvids</taxon>
        <taxon>Myrtales</taxon>
        <taxon>Melastomataceae</taxon>
        <taxon>Melastomatoideae</taxon>
        <taxon>Melastomateae</taxon>
        <taxon>Melastoma</taxon>
    </lineage>
</organism>